<evidence type="ECO:0000313" key="2">
    <source>
        <dbReference type="Proteomes" id="UP001163321"/>
    </source>
</evidence>
<dbReference type="EMBL" id="CM047582">
    <property type="protein sequence ID" value="KAI9914625.1"/>
    <property type="molecule type" value="Genomic_DNA"/>
</dbReference>
<name>A0ACC0W7K2_9STRA</name>
<organism evidence="1 2">
    <name type="scientific">Peronosclerospora sorghi</name>
    <dbReference type="NCBI Taxonomy" id="230839"/>
    <lineage>
        <taxon>Eukaryota</taxon>
        <taxon>Sar</taxon>
        <taxon>Stramenopiles</taxon>
        <taxon>Oomycota</taxon>
        <taxon>Peronosporomycetes</taxon>
        <taxon>Peronosporales</taxon>
        <taxon>Peronosporaceae</taxon>
        <taxon>Peronosclerospora</taxon>
    </lineage>
</organism>
<reference evidence="1 2" key="1">
    <citation type="journal article" date="2022" name="bioRxiv">
        <title>The genome of the oomycete Peronosclerospora sorghi, a cosmopolitan pathogen of maize and sorghum, is inflated with dispersed pseudogenes.</title>
        <authorList>
            <person name="Fletcher K."/>
            <person name="Martin F."/>
            <person name="Isakeit T."/>
            <person name="Cavanaugh K."/>
            <person name="Magill C."/>
            <person name="Michelmore R."/>
        </authorList>
    </citation>
    <scope>NUCLEOTIDE SEQUENCE [LARGE SCALE GENOMIC DNA]</scope>
    <source>
        <strain evidence="1">P6</strain>
    </source>
</reference>
<sequence length="307" mass="35066">MQHNDNFNSSSRPKSSAFLNMQLVTPEHASLFVYIKQAWLKYFSSKLSVQDAADCEQFRAQMLYNHDEDKRITITQIYVGLSDVAYVTQLAVILETWHRTGINPLLTWLKATEEENMVPSIEGVQLEFTSRQHVFKVCIDTIHRFIDVVRNSNEENILRATISLVDELGGSRGILTLLGFQQTRGSQNLAPLTLRQCLTAFTQRHTRQEPLTVGARAYSKHCVRCSSGWWGELKGNDFVKNERAEEKVRDLLSSATWKNIHSLPHANATMEVRNELGYGARWDVITGAFRGLLEPPIVNGHEVKWRH</sequence>
<gene>
    <name evidence="1" type="ORF">PsorP6_008513</name>
</gene>
<protein>
    <submittedName>
        <fullName evidence="1">Uncharacterized protein</fullName>
    </submittedName>
</protein>
<accession>A0ACC0W7K2</accession>
<proteinExistence type="predicted"/>
<evidence type="ECO:0000313" key="1">
    <source>
        <dbReference type="EMBL" id="KAI9914625.1"/>
    </source>
</evidence>
<keyword evidence="2" id="KW-1185">Reference proteome</keyword>
<dbReference type="Proteomes" id="UP001163321">
    <property type="component" value="Chromosome 3"/>
</dbReference>
<comment type="caution">
    <text evidence="1">The sequence shown here is derived from an EMBL/GenBank/DDBJ whole genome shotgun (WGS) entry which is preliminary data.</text>
</comment>